<dbReference type="SUPFAM" id="SSF52972">
    <property type="entry name" value="ITPase-like"/>
    <property type="match status" value="1"/>
</dbReference>
<dbReference type="PANTHER" id="PTHR11067:SF9">
    <property type="entry name" value="INOSINE TRIPHOSPHATE PYROPHOSPHATASE"/>
    <property type="match status" value="1"/>
</dbReference>
<keyword evidence="2 3" id="KW-0378">Hydrolase</keyword>
<comment type="caution">
    <text evidence="3">The sequence shown here is derived from an EMBL/GenBank/DDBJ whole genome shotgun (WGS) entry which is preliminary data.</text>
</comment>
<dbReference type="Gene3D" id="3.90.950.10">
    <property type="match status" value="1"/>
</dbReference>
<reference evidence="3" key="2">
    <citation type="journal article" date="2014" name="ISME J.">
        <title>Microbial stratification in low pH oxic and suboxic macroscopic growths along an acid mine drainage.</title>
        <authorList>
            <person name="Mendez-Garcia C."/>
            <person name="Mesa V."/>
            <person name="Sprenger R.R."/>
            <person name="Richter M."/>
            <person name="Diez M.S."/>
            <person name="Solano J."/>
            <person name="Bargiela R."/>
            <person name="Golyshina O.V."/>
            <person name="Manteca A."/>
            <person name="Ramos J.L."/>
            <person name="Gallego J.R."/>
            <person name="Llorente I."/>
            <person name="Martins Dos Santos V.A."/>
            <person name="Jensen O.N."/>
            <person name="Pelaez A.I."/>
            <person name="Sanchez J."/>
            <person name="Ferrer M."/>
        </authorList>
    </citation>
    <scope>NUCLEOTIDE SEQUENCE</scope>
</reference>
<dbReference type="EC" id="3.6.1.-" evidence="3"/>
<comment type="similarity">
    <text evidence="1">Belongs to the HAM1 NTPase family.</text>
</comment>
<organism evidence="3">
    <name type="scientific">mine drainage metagenome</name>
    <dbReference type="NCBI Taxonomy" id="410659"/>
    <lineage>
        <taxon>unclassified sequences</taxon>
        <taxon>metagenomes</taxon>
        <taxon>ecological metagenomes</taxon>
    </lineage>
</organism>
<name>T0YEX1_9ZZZZ</name>
<evidence type="ECO:0000256" key="2">
    <source>
        <dbReference type="ARBA" id="ARBA00022801"/>
    </source>
</evidence>
<dbReference type="AlphaFoldDB" id="T0YEX1"/>
<sequence>MVLTVTFVSTNSGKYREVRALLRPFGIRVRWKRRKLPEPQTANIEEVVRSKLNAVRDVAGWVLVEDSGLFIPSLNGFPGVYSAHILDIWGFGPLFELLKRRPRAASFRAVAGLRLGRRIWLFPGEVRGKIAPRAAGKNGFGYDPIFIPEGGTRTFAQIPVTEKNELSHRSQALRAAGQLLASLDARDRTRRPRRKRRAA</sequence>
<dbReference type="EMBL" id="AUZY01012044">
    <property type="protein sequence ID" value="EQD31653.1"/>
    <property type="molecule type" value="Genomic_DNA"/>
</dbReference>
<dbReference type="GO" id="GO:0047429">
    <property type="term" value="F:nucleoside triphosphate diphosphatase activity"/>
    <property type="evidence" value="ECO:0007669"/>
    <property type="project" value="InterPro"/>
</dbReference>
<dbReference type="Pfam" id="PF01725">
    <property type="entry name" value="Ham1p_like"/>
    <property type="match status" value="1"/>
</dbReference>
<dbReference type="InterPro" id="IPR029001">
    <property type="entry name" value="ITPase-like_fam"/>
</dbReference>
<evidence type="ECO:0000313" key="3">
    <source>
        <dbReference type="EMBL" id="EQD31653.1"/>
    </source>
</evidence>
<reference evidence="3" key="1">
    <citation type="submission" date="2013-08" db="EMBL/GenBank/DDBJ databases">
        <authorList>
            <person name="Mendez C."/>
            <person name="Richter M."/>
            <person name="Ferrer M."/>
            <person name="Sanchez J."/>
        </authorList>
    </citation>
    <scope>NUCLEOTIDE SEQUENCE</scope>
</reference>
<dbReference type="GO" id="GO:0005737">
    <property type="term" value="C:cytoplasm"/>
    <property type="evidence" value="ECO:0007669"/>
    <property type="project" value="TreeGrafter"/>
</dbReference>
<dbReference type="PANTHER" id="PTHR11067">
    <property type="entry name" value="INOSINE TRIPHOSPHATE PYROPHOSPHATASE/HAM1 PROTEIN"/>
    <property type="match status" value="1"/>
</dbReference>
<evidence type="ECO:0000256" key="1">
    <source>
        <dbReference type="ARBA" id="ARBA00008023"/>
    </source>
</evidence>
<proteinExistence type="inferred from homology"/>
<dbReference type="GO" id="GO:0009143">
    <property type="term" value="P:nucleoside triphosphate catabolic process"/>
    <property type="evidence" value="ECO:0007669"/>
    <property type="project" value="InterPro"/>
</dbReference>
<dbReference type="CDD" id="cd00515">
    <property type="entry name" value="HAM1"/>
    <property type="match status" value="1"/>
</dbReference>
<gene>
    <name evidence="3" type="ORF">B1B_18020</name>
</gene>
<protein>
    <submittedName>
        <fullName evidence="3">Ham1-like protein</fullName>
        <ecNumber evidence="3">3.6.1.-</ecNumber>
    </submittedName>
</protein>
<dbReference type="InterPro" id="IPR002637">
    <property type="entry name" value="RdgB/HAM1"/>
</dbReference>
<accession>T0YEX1</accession>